<gene>
    <name evidence="3" type="ORF">Ahy_B06g081795</name>
</gene>
<dbReference type="PRINTS" id="PR00068">
    <property type="entry name" value="CUZNDISMTASE"/>
</dbReference>
<evidence type="ECO:0000313" key="4">
    <source>
        <dbReference type="Proteomes" id="UP000289738"/>
    </source>
</evidence>
<dbReference type="InterPro" id="IPR036423">
    <property type="entry name" value="SOD-like_Cu/Zn_dom_sf"/>
</dbReference>
<proteinExistence type="predicted"/>
<comment type="caution">
    <text evidence="3">The sequence shown here is derived from an EMBL/GenBank/DDBJ whole genome shotgun (WGS) entry which is preliminary data.</text>
</comment>
<keyword evidence="4" id="KW-1185">Reference proteome</keyword>
<dbReference type="STRING" id="3818.A0A444YM13"/>
<dbReference type="InterPro" id="IPR024134">
    <property type="entry name" value="SOD_Cu/Zn_/chaperone"/>
</dbReference>
<evidence type="ECO:0000313" key="3">
    <source>
        <dbReference type="EMBL" id="RYR02961.1"/>
    </source>
</evidence>
<dbReference type="EMBL" id="SDMP01000016">
    <property type="protein sequence ID" value="RYR02961.1"/>
    <property type="molecule type" value="Genomic_DNA"/>
</dbReference>
<dbReference type="GO" id="GO:0006801">
    <property type="term" value="P:superoxide metabolic process"/>
    <property type="evidence" value="ECO:0007669"/>
    <property type="project" value="InterPro"/>
</dbReference>
<protein>
    <recommendedName>
        <fullName evidence="2">Superoxide dismutase copper/zinc binding domain-containing protein</fullName>
    </recommendedName>
</protein>
<sequence length="169" mass="18450">MDKQNNPIYMDFYEYHYVKDIIGISLLKFIQDKLGLNYFDALDDVASSIEDNGMHENMNSVLVVPSFHIHSLCDTTNGCNSTGPHFNPLNKHHGAPANHHRHAGDLGNILAGPDGVAEISITDSQIPLSGVHSILGRAVVVHADPDDLGRGKIGQVVEHVNVIYSSFTP</sequence>
<accession>A0A444YM13</accession>
<feature type="domain" description="Superoxide dismutase copper/zinc binding" evidence="2">
    <location>
        <begin position="66"/>
        <end position="151"/>
    </location>
</feature>
<evidence type="ECO:0000259" key="2">
    <source>
        <dbReference type="Pfam" id="PF00080"/>
    </source>
</evidence>
<name>A0A444YM13_ARAHY</name>
<dbReference type="SUPFAM" id="SSF49329">
    <property type="entry name" value="Cu,Zn superoxide dismutase-like"/>
    <property type="match status" value="1"/>
</dbReference>
<organism evidence="3 4">
    <name type="scientific">Arachis hypogaea</name>
    <name type="common">Peanut</name>
    <dbReference type="NCBI Taxonomy" id="3818"/>
    <lineage>
        <taxon>Eukaryota</taxon>
        <taxon>Viridiplantae</taxon>
        <taxon>Streptophyta</taxon>
        <taxon>Embryophyta</taxon>
        <taxon>Tracheophyta</taxon>
        <taxon>Spermatophyta</taxon>
        <taxon>Magnoliopsida</taxon>
        <taxon>eudicotyledons</taxon>
        <taxon>Gunneridae</taxon>
        <taxon>Pentapetalae</taxon>
        <taxon>rosids</taxon>
        <taxon>fabids</taxon>
        <taxon>Fabales</taxon>
        <taxon>Fabaceae</taxon>
        <taxon>Papilionoideae</taxon>
        <taxon>50 kb inversion clade</taxon>
        <taxon>dalbergioids sensu lato</taxon>
        <taxon>Dalbergieae</taxon>
        <taxon>Pterocarpus clade</taxon>
        <taxon>Arachis</taxon>
    </lineage>
</organism>
<dbReference type="Proteomes" id="UP000289738">
    <property type="component" value="Chromosome B06"/>
</dbReference>
<dbReference type="GO" id="GO:0005507">
    <property type="term" value="F:copper ion binding"/>
    <property type="evidence" value="ECO:0007669"/>
    <property type="project" value="InterPro"/>
</dbReference>
<evidence type="ECO:0000256" key="1">
    <source>
        <dbReference type="ARBA" id="ARBA00023008"/>
    </source>
</evidence>
<dbReference type="InterPro" id="IPR001424">
    <property type="entry name" value="SOD_Cu_Zn_dom"/>
</dbReference>
<keyword evidence="1" id="KW-0186">Copper</keyword>
<dbReference type="Gene3D" id="2.60.40.200">
    <property type="entry name" value="Superoxide dismutase, copper/zinc binding domain"/>
    <property type="match status" value="1"/>
</dbReference>
<dbReference type="CDD" id="cd00305">
    <property type="entry name" value="Cu-Zn_Superoxide_Dismutase"/>
    <property type="match status" value="1"/>
</dbReference>
<dbReference type="Pfam" id="PF00080">
    <property type="entry name" value="Sod_Cu"/>
    <property type="match status" value="1"/>
</dbReference>
<reference evidence="3 4" key="1">
    <citation type="submission" date="2019-01" db="EMBL/GenBank/DDBJ databases">
        <title>Sequencing of cultivated peanut Arachis hypogaea provides insights into genome evolution and oil improvement.</title>
        <authorList>
            <person name="Chen X."/>
        </authorList>
    </citation>
    <scope>NUCLEOTIDE SEQUENCE [LARGE SCALE GENOMIC DNA]</scope>
    <source>
        <strain evidence="4">cv. Fuhuasheng</strain>
        <tissue evidence="3">Leaves</tissue>
    </source>
</reference>
<dbReference type="PANTHER" id="PTHR10003">
    <property type="entry name" value="SUPEROXIDE DISMUTASE CU-ZN -RELATED"/>
    <property type="match status" value="1"/>
</dbReference>
<dbReference type="AlphaFoldDB" id="A0A444YM13"/>